<dbReference type="Proteomes" id="UP001144978">
    <property type="component" value="Unassembled WGS sequence"/>
</dbReference>
<comment type="caution">
    <text evidence="1">The sequence shown here is derived from an EMBL/GenBank/DDBJ whole genome shotgun (WGS) entry which is preliminary data.</text>
</comment>
<sequence>MPLQDSSAGLREALKSAQLEVARHEASECKMQDQLTEMRAMIEWLTLAVGEKPQRGCSKTRDPSPAEASIPPTLACSGANLGFDDKKQYLVGTPEEALPWIIAGIYHYVPAEYHVMLEKYVLFKTAFIKGYNAMCSTAINTMRSVATRVFDVRAEWMVRKTTKVDRAQEPVLLRFLKWDFAGQNAPYDKFPPLLYPDGVLDNTRMFQSLYIVKLLRAVLFGKESTSLDDEDANQEACNGKDCDGEDCNGHLGSRRRAKQPHHPAGPPTNAILWELTMVTPGLIAFGAVAATFLLSANEDYKKVLMTTARSPVTRETMAFYQQKLFSRDVLSSDLPDDEQTEDPADAIIHELMCNVPLDESDDDTNGFRPYSIRHQVCQRQRGSVQNCTAEAGHVAGPAPLQSHSAQVNTHSQQVPPKPSKPHKPAATAHDITRAPHHPRSAPSATVSQPHLRSVQAGSHSYTNDFEAGDTFDVADTYNNINMGEDDEEGGEGSGHEVGSEVNGKVSGEDSVEDGGEAGAEDKESENAPSRYGTRTVHVSQPPDISIINETEEPAEEDYEELEYIEIDVDDQTDHDMGNMTDAFDQESLPVRHCSVLHANPAPHVYSGPVPRPHGRLPMARSFSGPPDIVPGTGEQPVAEPSHRNPSVPLVVHSDEAKEQPIVKPRKSHTATGSRARTGPGKEAIKLPSRTKTTEGETQVSKSSKPPKAPKNAIIEVVEQFEIASQPELVTKATLAKKAKAVKGSVIEVAEQSAGQPEPVAKAPPGKKAKPAKGAKAAKGAKVSQKADSYTGARARGTE</sequence>
<name>A0ACC1QBD9_9APHY</name>
<evidence type="ECO:0000313" key="1">
    <source>
        <dbReference type="EMBL" id="KAJ3019131.1"/>
    </source>
</evidence>
<evidence type="ECO:0000313" key="2">
    <source>
        <dbReference type="Proteomes" id="UP001144978"/>
    </source>
</evidence>
<organism evidence="1 2">
    <name type="scientific">Trametes sanguinea</name>
    <dbReference type="NCBI Taxonomy" id="158606"/>
    <lineage>
        <taxon>Eukaryota</taxon>
        <taxon>Fungi</taxon>
        <taxon>Dikarya</taxon>
        <taxon>Basidiomycota</taxon>
        <taxon>Agaricomycotina</taxon>
        <taxon>Agaricomycetes</taxon>
        <taxon>Polyporales</taxon>
        <taxon>Polyporaceae</taxon>
        <taxon>Trametes</taxon>
    </lineage>
</organism>
<dbReference type="EMBL" id="JANSHE010000019">
    <property type="protein sequence ID" value="KAJ3019131.1"/>
    <property type="molecule type" value="Genomic_DNA"/>
</dbReference>
<proteinExistence type="predicted"/>
<reference evidence="1" key="1">
    <citation type="submission" date="2022-08" db="EMBL/GenBank/DDBJ databases">
        <title>Genome Sequence of Pycnoporus sanguineus.</title>
        <authorList>
            <person name="Buettner E."/>
        </authorList>
    </citation>
    <scope>NUCLEOTIDE SEQUENCE</scope>
    <source>
        <strain evidence="1">CG-C14</strain>
    </source>
</reference>
<gene>
    <name evidence="1" type="ORF">NUW54_g160</name>
</gene>
<protein>
    <submittedName>
        <fullName evidence="1">Uncharacterized protein</fullName>
    </submittedName>
</protein>
<keyword evidence="2" id="KW-1185">Reference proteome</keyword>
<accession>A0ACC1QBD9</accession>